<feature type="domain" description="HTH lacI-type" evidence="5">
    <location>
        <begin position="48"/>
        <end position="102"/>
    </location>
</feature>
<feature type="region of interest" description="Disordered" evidence="4">
    <location>
        <begin position="1"/>
        <end position="45"/>
    </location>
</feature>
<dbReference type="GO" id="GO:0000976">
    <property type="term" value="F:transcription cis-regulatory region binding"/>
    <property type="evidence" value="ECO:0007669"/>
    <property type="project" value="TreeGrafter"/>
</dbReference>
<reference evidence="6" key="1">
    <citation type="submission" date="2013-08" db="EMBL/GenBank/DDBJ databases">
        <authorList>
            <person name="Mendez C."/>
            <person name="Richter M."/>
            <person name="Ferrer M."/>
            <person name="Sanchez J."/>
        </authorList>
    </citation>
    <scope>NUCLEOTIDE SEQUENCE</scope>
</reference>
<dbReference type="SMART" id="SM00354">
    <property type="entry name" value="HTH_LACI"/>
    <property type="match status" value="1"/>
</dbReference>
<evidence type="ECO:0000256" key="3">
    <source>
        <dbReference type="ARBA" id="ARBA00023163"/>
    </source>
</evidence>
<keyword evidence="1" id="KW-0805">Transcription regulation</keyword>
<evidence type="ECO:0000256" key="1">
    <source>
        <dbReference type="ARBA" id="ARBA00023015"/>
    </source>
</evidence>
<dbReference type="CDD" id="cd01392">
    <property type="entry name" value="HTH_LacI"/>
    <property type="match status" value="1"/>
</dbReference>
<dbReference type="Pfam" id="PF00356">
    <property type="entry name" value="LacI"/>
    <property type="match status" value="1"/>
</dbReference>
<dbReference type="PANTHER" id="PTHR30146">
    <property type="entry name" value="LACI-RELATED TRANSCRIPTIONAL REPRESSOR"/>
    <property type="match status" value="1"/>
</dbReference>
<dbReference type="SUPFAM" id="SSF47413">
    <property type="entry name" value="lambda repressor-like DNA-binding domains"/>
    <property type="match status" value="1"/>
</dbReference>
<dbReference type="GO" id="GO:0003700">
    <property type="term" value="F:DNA-binding transcription factor activity"/>
    <property type="evidence" value="ECO:0007669"/>
    <property type="project" value="TreeGrafter"/>
</dbReference>
<dbReference type="InterPro" id="IPR000843">
    <property type="entry name" value="HTH_LacI"/>
</dbReference>
<dbReference type="InterPro" id="IPR010982">
    <property type="entry name" value="Lambda_DNA-bd_dom_sf"/>
</dbReference>
<keyword evidence="2" id="KW-0238">DNA-binding</keyword>
<evidence type="ECO:0000256" key="2">
    <source>
        <dbReference type="ARBA" id="ARBA00023125"/>
    </source>
</evidence>
<sequence length="177" mass="19287">MVRDEIGQSLSHVPWGDRAGRVAPRRDAPARARAPMSVTDGAAPRRRPTLHDVAQLAAVSTKTASRVVNGEGNVDPELARRVREAAETLDYRPNLIARNLRRNDGATHTLGVVLFDVANAFSSSLQRAIEDVASRRRIVVISSSVDEDPQRERDNALALIERQVDGLIIVPAGDDQS</sequence>
<dbReference type="AlphaFoldDB" id="T1CWI4"/>
<name>T1CWI4_9ZZZZ</name>
<reference evidence="6" key="2">
    <citation type="journal article" date="2014" name="ISME J.">
        <title>Microbial stratification in low pH oxic and suboxic macroscopic growths along an acid mine drainage.</title>
        <authorList>
            <person name="Mendez-Garcia C."/>
            <person name="Mesa V."/>
            <person name="Sprenger R.R."/>
            <person name="Richter M."/>
            <person name="Diez M.S."/>
            <person name="Solano J."/>
            <person name="Bargiela R."/>
            <person name="Golyshina O.V."/>
            <person name="Manteca A."/>
            <person name="Ramos J.L."/>
            <person name="Gallego J.R."/>
            <person name="Llorente I."/>
            <person name="Martins Dos Santos V.A."/>
            <person name="Jensen O.N."/>
            <person name="Pelaez A.I."/>
            <person name="Sanchez J."/>
            <person name="Ferrer M."/>
        </authorList>
    </citation>
    <scope>NUCLEOTIDE SEQUENCE</scope>
</reference>
<evidence type="ECO:0000313" key="6">
    <source>
        <dbReference type="EMBL" id="EQD73534.1"/>
    </source>
</evidence>
<evidence type="ECO:0000256" key="4">
    <source>
        <dbReference type="SAM" id="MobiDB-lite"/>
    </source>
</evidence>
<dbReference type="InterPro" id="IPR028082">
    <property type="entry name" value="Peripla_BP_I"/>
</dbReference>
<keyword evidence="3" id="KW-0804">Transcription</keyword>
<organism evidence="6">
    <name type="scientific">mine drainage metagenome</name>
    <dbReference type="NCBI Taxonomy" id="410659"/>
    <lineage>
        <taxon>unclassified sequences</taxon>
        <taxon>metagenomes</taxon>
        <taxon>ecological metagenomes</taxon>
    </lineage>
</organism>
<dbReference type="SUPFAM" id="SSF53822">
    <property type="entry name" value="Periplasmic binding protein-like I"/>
    <property type="match status" value="1"/>
</dbReference>
<dbReference type="Gene3D" id="1.10.260.40">
    <property type="entry name" value="lambda repressor-like DNA-binding domains"/>
    <property type="match status" value="1"/>
</dbReference>
<feature type="compositionally biased region" description="Basic and acidic residues" evidence="4">
    <location>
        <begin position="18"/>
        <end position="30"/>
    </location>
</feature>
<accession>T1CWI4</accession>
<feature type="non-terminal residue" evidence="6">
    <location>
        <position position="177"/>
    </location>
</feature>
<dbReference type="EMBL" id="AUZY01001928">
    <property type="protein sequence ID" value="EQD73534.1"/>
    <property type="molecule type" value="Genomic_DNA"/>
</dbReference>
<comment type="caution">
    <text evidence="6">The sequence shown here is derived from an EMBL/GenBank/DDBJ whole genome shotgun (WGS) entry which is preliminary data.</text>
</comment>
<protein>
    <submittedName>
        <fullName evidence="6">Transcriptional regulator, LacI family</fullName>
    </submittedName>
</protein>
<evidence type="ECO:0000259" key="5">
    <source>
        <dbReference type="PROSITE" id="PS50932"/>
    </source>
</evidence>
<dbReference type="PROSITE" id="PS50932">
    <property type="entry name" value="HTH_LACI_2"/>
    <property type="match status" value="1"/>
</dbReference>
<proteinExistence type="predicted"/>
<dbReference type="PROSITE" id="PS00356">
    <property type="entry name" value="HTH_LACI_1"/>
    <property type="match status" value="1"/>
</dbReference>
<gene>
    <name evidence="6" type="ORF">B1B_03171</name>
</gene>
<dbReference type="PANTHER" id="PTHR30146:SF109">
    <property type="entry name" value="HTH-TYPE TRANSCRIPTIONAL REGULATOR GALS"/>
    <property type="match status" value="1"/>
</dbReference>
<dbReference type="Gene3D" id="3.40.50.2300">
    <property type="match status" value="1"/>
</dbReference>